<evidence type="ECO:0008006" key="4">
    <source>
        <dbReference type="Google" id="ProtNLM"/>
    </source>
</evidence>
<sequence length="261" mass="29686">MSLLSLLSGNGFVMYNKELAHTVSTNGAIVFGQLCSSYESFKNKDMITVRNEKEYFFLTSEVLQEETALTYKQQLRAIKELEQGGYIDTKMMGVPSKKYFHITDKIIKELVSEVNASSSKREDLNVSTNETDSSLAQRANLGMTKGNSKPDQNGLSIKKKNKKEQYKNIKNNFVNKEPVNNDEIIHKLTNEYRIKGLSKEVCLRVVKEVLDSKTEVENFGGYLRACLENTLYKSKLKKGEVEISLSNGNGKLDLYYDWLNN</sequence>
<proteinExistence type="predicted"/>
<feature type="region of interest" description="Disordered" evidence="1">
    <location>
        <begin position="139"/>
        <end position="161"/>
    </location>
</feature>
<evidence type="ECO:0000313" key="3">
    <source>
        <dbReference type="Proteomes" id="UP000028868"/>
    </source>
</evidence>
<evidence type="ECO:0000256" key="1">
    <source>
        <dbReference type="SAM" id="MobiDB-lite"/>
    </source>
</evidence>
<evidence type="ECO:0000313" key="2">
    <source>
        <dbReference type="EMBL" id="CDQ25802.1"/>
    </source>
</evidence>
<comment type="caution">
    <text evidence="2">The sequence shown here is derived from an EMBL/GenBank/DDBJ whole genome shotgun (WGS) entry which is preliminary data.</text>
</comment>
<dbReference type="EMBL" id="CCDI010000011">
    <property type="protein sequence ID" value="CDQ25802.1"/>
    <property type="molecule type" value="Genomic_DNA"/>
</dbReference>
<dbReference type="AlphaFoldDB" id="A0A024PBL1"/>
<reference evidence="3" key="1">
    <citation type="submission" date="2014-03" db="EMBL/GenBank/DDBJ databases">
        <authorList>
            <person name="Urmite Genomes U."/>
        </authorList>
    </citation>
    <scope>NUCLEOTIDE SEQUENCE [LARGE SCALE GENOMIC DNA]</scope>
    <source>
        <strain evidence="3">HD-03</strain>
    </source>
</reference>
<keyword evidence="3" id="KW-1185">Reference proteome</keyword>
<reference evidence="2 3" key="2">
    <citation type="submission" date="2014-05" db="EMBL/GenBank/DDBJ databases">
        <title>Draft genome sequence of Halobacillus karajensis HK-03.</title>
        <authorList>
            <person name="Khelaifia S."/>
            <person name="Croce O."/>
            <person name="Lagier J.C."/>
            <person name="Raoult D."/>
        </authorList>
    </citation>
    <scope>NUCLEOTIDE SEQUENCE [LARGE SCALE GENOMIC DNA]</scope>
    <source>
        <strain evidence="2 3">HD-03</strain>
    </source>
</reference>
<gene>
    <name evidence="2" type="ORF">BN983_04183</name>
</gene>
<dbReference type="RefSeq" id="WP_231622461.1">
    <property type="nucleotide sequence ID" value="NZ_CCDH010000010.1"/>
</dbReference>
<name>A0A024PBL1_9BACI</name>
<protein>
    <recommendedName>
        <fullName evidence="4">Replication initiator A N-terminal domain-containing protein</fullName>
    </recommendedName>
</protein>
<accession>A0A024PBL1</accession>
<organism evidence="2 3">
    <name type="scientific">Halobacillus karajensis</name>
    <dbReference type="NCBI Taxonomy" id="195088"/>
    <lineage>
        <taxon>Bacteria</taxon>
        <taxon>Bacillati</taxon>
        <taxon>Bacillota</taxon>
        <taxon>Bacilli</taxon>
        <taxon>Bacillales</taxon>
        <taxon>Bacillaceae</taxon>
        <taxon>Halobacillus</taxon>
    </lineage>
</organism>
<dbReference type="Proteomes" id="UP000028868">
    <property type="component" value="Unassembled WGS sequence"/>
</dbReference>
<feature type="compositionally biased region" description="Polar residues" evidence="1">
    <location>
        <begin position="145"/>
        <end position="155"/>
    </location>
</feature>